<evidence type="ECO:0000313" key="3">
    <source>
        <dbReference type="Proteomes" id="UP000324800"/>
    </source>
</evidence>
<reference evidence="2 3" key="1">
    <citation type="submission" date="2019-03" db="EMBL/GenBank/DDBJ databases">
        <title>Single cell metagenomics reveals metabolic interactions within the superorganism composed of flagellate Streblomastix strix and complex community of Bacteroidetes bacteria on its surface.</title>
        <authorList>
            <person name="Treitli S.C."/>
            <person name="Kolisko M."/>
            <person name="Husnik F."/>
            <person name="Keeling P."/>
            <person name="Hampl V."/>
        </authorList>
    </citation>
    <scope>NUCLEOTIDE SEQUENCE [LARGE SCALE GENOMIC DNA]</scope>
    <source>
        <strain evidence="2">ST1C</strain>
    </source>
</reference>
<accession>A0A5J4WZE7</accession>
<name>A0A5J4WZE7_9EUKA</name>
<gene>
    <name evidence="2" type="ORF">EZS28_004172</name>
</gene>
<feature type="region of interest" description="Disordered" evidence="1">
    <location>
        <begin position="1"/>
        <end position="45"/>
    </location>
</feature>
<evidence type="ECO:0000313" key="2">
    <source>
        <dbReference type="EMBL" id="KAA6400301.1"/>
    </source>
</evidence>
<proteinExistence type="predicted"/>
<dbReference type="EMBL" id="SNRW01000585">
    <property type="protein sequence ID" value="KAA6400301.1"/>
    <property type="molecule type" value="Genomic_DNA"/>
</dbReference>
<feature type="compositionally biased region" description="Low complexity" evidence="1">
    <location>
        <begin position="63"/>
        <end position="83"/>
    </location>
</feature>
<sequence length="277" mass="32702">MHDQDYNVPELAQNEDMDDETTTTSTSSSTESLSSNSLGSHDTYCLDTEGNTEISYYQSHSYSSSQYSSSSSQHTSSQSDSSTLPKVRSYSDYKEVGIEKKWMKPFQGRERDRDKEKQRRLWKKFERKQQRQLAKQLEKERVIKEEAMHRVSMKIRRDHIVQKRERHVRRRRIRRVRRIVVQIERRTDGTIITAMIAAFADEEYTNGLRKNIIALYNILRRLSKMRAQKQLRKPHELSAACVEYLEDEGAIDEMDKLSFHSNNDLSRKAKKICRRIT</sequence>
<feature type="compositionally biased region" description="Low complexity" evidence="1">
    <location>
        <begin position="22"/>
        <end position="40"/>
    </location>
</feature>
<organism evidence="2 3">
    <name type="scientific">Streblomastix strix</name>
    <dbReference type="NCBI Taxonomy" id="222440"/>
    <lineage>
        <taxon>Eukaryota</taxon>
        <taxon>Metamonada</taxon>
        <taxon>Preaxostyla</taxon>
        <taxon>Oxymonadida</taxon>
        <taxon>Streblomastigidae</taxon>
        <taxon>Streblomastix</taxon>
    </lineage>
</organism>
<dbReference type="Proteomes" id="UP000324800">
    <property type="component" value="Unassembled WGS sequence"/>
</dbReference>
<evidence type="ECO:0000256" key="1">
    <source>
        <dbReference type="SAM" id="MobiDB-lite"/>
    </source>
</evidence>
<comment type="caution">
    <text evidence="2">The sequence shown here is derived from an EMBL/GenBank/DDBJ whole genome shotgun (WGS) entry which is preliminary data.</text>
</comment>
<protein>
    <submittedName>
        <fullName evidence="2">Uncharacterized protein</fullName>
    </submittedName>
</protein>
<feature type="region of interest" description="Disordered" evidence="1">
    <location>
        <begin position="63"/>
        <end position="86"/>
    </location>
</feature>
<dbReference type="AlphaFoldDB" id="A0A5J4WZE7"/>